<reference evidence="18" key="1">
    <citation type="submission" date="2020-12" db="EMBL/GenBank/DDBJ databases">
        <title>Bacterial taxonomy.</title>
        <authorList>
            <person name="Pan X."/>
        </authorList>
    </citation>
    <scope>NUCLEOTIDE SEQUENCE</scope>
    <source>
        <strain evidence="18">M0105</strain>
    </source>
</reference>
<keyword evidence="14 15" id="KW-0472">Membrane</keyword>
<evidence type="ECO:0000256" key="11">
    <source>
        <dbReference type="ARBA" id="ARBA00022840"/>
    </source>
</evidence>
<evidence type="ECO:0000256" key="7">
    <source>
        <dbReference type="ARBA" id="ARBA00022679"/>
    </source>
</evidence>
<dbReference type="PRINTS" id="PR00344">
    <property type="entry name" value="BCTRLSENSOR"/>
</dbReference>
<keyword evidence="7" id="KW-0808">Transferase</keyword>
<dbReference type="GO" id="GO:0005524">
    <property type="term" value="F:ATP binding"/>
    <property type="evidence" value="ECO:0007669"/>
    <property type="project" value="UniProtKB-KW"/>
</dbReference>
<dbReference type="PANTHER" id="PTHR44936">
    <property type="entry name" value="SENSOR PROTEIN CREC"/>
    <property type="match status" value="1"/>
</dbReference>
<dbReference type="GO" id="GO:0005886">
    <property type="term" value="C:plasma membrane"/>
    <property type="evidence" value="ECO:0007669"/>
    <property type="project" value="UniProtKB-SubCell"/>
</dbReference>
<keyword evidence="10 18" id="KW-0418">Kinase</keyword>
<dbReference type="InterPro" id="IPR036097">
    <property type="entry name" value="HisK_dim/P_sf"/>
</dbReference>
<evidence type="ECO:0000313" key="19">
    <source>
        <dbReference type="Proteomes" id="UP000655420"/>
    </source>
</evidence>
<keyword evidence="6" id="KW-0597">Phosphoprotein</keyword>
<dbReference type="PROSITE" id="PS50109">
    <property type="entry name" value="HIS_KIN"/>
    <property type="match status" value="1"/>
</dbReference>
<dbReference type="InterPro" id="IPR005467">
    <property type="entry name" value="His_kinase_dom"/>
</dbReference>
<evidence type="ECO:0000256" key="12">
    <source>
        <dbReference type="ARBA" id="ARBA00022989"/>
    </source>
</evidence>
<dbReference type="EC" id="2.7.13.3" evidence="3"/>
<feature type="transmembrane region" description="Helical" evidence="15">
    <location>
        <begin position="21"/>
        <end position="41"/>
    </location>
</feature>
<name>A0A8J7M6E6_9RHOB</name>
<dbReference type="Gene3D" id="1.10.287.130">
    <property type="match status" value="1"/>
</dbReference>
<dbReference type="CDD" id="cd00082">
    <property type="entry name" value="HisKA"/>
    <property type="match status" value="1"/>
</dbReference>
<comment type="catalytic activity">
    <reaction evidence="1">
        <text>ATP + protein L-histidine = ADP + protein N-phospho-L-histidine.</text>
        <dbReference type="EC" id="2.7.13.3"/>
    </reaction>
</comment>
<accession>A0A8J7M6E6</accession>
<dbReference type="InterPro" id="IPR003661">
    <property type="entry name" value="HisK_dim/P_dom"/>
</dbReference>
<keyword evidence="5" id="KW-0997">Cell inner membrane</keyword>
<evidence type="ECO:0000256" key="5">
    <source>
        <dbReference type="ARBA" id="ARBA00022519"/>
    </source>
</evidence>
<evidence type="ECO:0000256" key="2">
    <source>
        <dbReference type="ARBA" id="ARBA00004429"/>
    </source>
</evidence>
<dbReference type="PANTHER" id="PTHR44936:SF5">
    <property type="entry name" value="SENSOR HISTIDINE KINASE ENVZ"/>
    <property type="match status" value="1"/>
</dbReference>
<dbReference type="GO" id="GO:0000155">
    <property type="term" value="F:phosphorelay sensor kinase activity"/>
    <property type="evidence" value="ECO:0007669"/>
    <property type="project" value="InterPro"/>
</dbReference>
<evidence type="ECO:0000256" key="6">
    <source>
        <dbReference type="ARBA" id="ARBA00022553"/>
    </source>
</evidence>
<evidence type="ECO:0000259" key="17">
    <source>
        <dbReference type="PROSITE" id="PS50885"/>
    </source>
</evidence>
<dbReference type="Proteomes" id="UP000655420">
    <property type="component" value="Unassembled WGS sequence"/>
</dbReference>
<dbReference type="Pfam" id="PF02518">
    <property type="entry name" value="HATPase_c"/>
    <property type="match status" value="1"/>
</dbReference>
<gene>
    <name evidence="18" type="ORF">H0I76_09455</name>
</gene>
<keyword evidence="9" id="KW-0547">Nucleotide-binding</keyword>
<evidence type="ECO:0000256" key="1">
    <source>
        <dbReference type="ARBA" id="ARBA00000085"/>
    </source>
</evidence>
<evidence type="ECO:0000256" key="13">
    <source>
        <dbReference type="ARBA" id="ARBA00023012"/>
    </source>
</evidence>
<keyword evidence="11" id="KW-0067">ATP-binding</keyword>
<dbReference type="Gene3D" id="3.30.565.10">
    <property type="entry name" value="Histidine kinase-like ATPase, C-terminal domain"/>
    <property type="match status" value="1"/>
</dbReference>
<dbReference type="InterPro" id="IPR036890">
    <property type="entry name" value="HATPase_C_sf"/>
</dbReference>
<evidence type="ECO:0000256" key="14">
    <source>
        <dbReference type="ARBA" id="ARBA00023136"/>
    </source>
</evidence>
<protein>
    <recommendedName>
        <fullName evidence="3">histidine kinase</fullName>
        <ecNumber evidence="3">2.7.13.3</ecNumber>
    </recommendedName>
</protein>
<dbReference type="SUPFAM" id="SSF47384">
    <property type="entry name" value="Homodimeric domain of signal transducing histidine kinase"/>
    <property type="match status" value="1"/>
</dbReference>
<feature type="domain" description="Histidine kinase" evidence="16">
    <location>
        <begin position="244"/>
        <end position="446"/>
    </location>
</feature>
<comment type="caution">
    <text evidence="18">The sequence shown here is derived from an EMBL/GenBank/DDBJ whole genome shotgun (WGS) entry which is preliminary data.</text>
</comment>
<dbReference type="AlphaFoldDB" id="A0A8J7M6E6"/>
<dbReference type="Pfam" id="PF00512">
    <property type="entry name" value="HisKA"/>
    <property type="match status" value="1"/>
</dbReference>
<feature type="transmembrane region" description="Helical" evidence="15">
    <location>
        <begin position="165"/>
        <end position="184"/>
    </location>
</feature>
<dbReference type="SUPFAM" id="SSF55874">
    <property type="entry name" value="ATPase domain of HSP90 chaperone/DNA topoisomerase II/histidine kinase"/>
    <property type="match status" value="1"/>
</dbReference>
<evidence type="ECO:0000313" key="18">
    <source>
        <dbReference type="EMBL" id="MBK0399416.1"/>
    </source>
</evidence>
<dbReference type="SMART" id="SM00388">
    <property type="entry name" value="HisKA"/>
    <property type="match status" value="1"/>
</dbReference>
<proteinExistence type="predicted"/>
<dbReference type="EMBL" id="JAEHHL010000005">
    <property type="protein sequence ID" value="MBK0399416.1"/>
    <property type="molecule type" value="Genomic_DNA"/>
</dbReference>
<comment type="subcellular location">
    <subcellularLocation>
        <location evidence="2">Cell inner membrane</location>
        <topology evidence="2">Multi-pass membrane protein</topology>
    </subcellularLocation>
</comment>
<feature type="domain" description="HAMP" evidence="17">
    <location>
        <begin position="185"/>
        <end position="236"/>
    </location>
</feature>
<dbReference type="InterPro" id="IPR050980">
    <property type="entry name" value="2C_sensor_his_kinase"/>
</dbReference>
<evidence type="ECO:0000256" key="4">
    <source>
        <dbReference type="ARBA" id="ARBA00022475"/>
    </source>
</evidence>
<dbReference type="SMART" id="SM00387">
    <property type="entry name" value="HATPase_c"/>
    <property type="match status" value="1"/>
</dbReference>
<keyword evidence="13" id="KW-0902">Two-component regulatory system</keyword>
<evidence type="ECO:0000256" key="15">
    <source>
        <dbReference type="SAM" id="Phobius"/>
    </source>
</evidence>
<keyword evidence="8 15" id="KW-0812">Transmembrane</keyword>
<dbReference type="InterPro" id="IPR003594">
    <property type="entry name" value="HATPase_dom"/>
</dbReference>
<dbReference type="PROSITE" id="PS50885">
    <property type="entry name" value="HAMP"/>
    <property type="match status" value="1"/>
</dbReference>
<keyword evidence="19" id="KW-1185">Reference proteome</keyword>
<dbReference type="InterPro" id="IPR004358">
    <property type="entry name" value="Sig_transdc_His_kin-like_C"/>
</dbReference>
<keyword evidence="4" id="KW-1003">Cell membrane</keyword>
<organism evidence="18 19">
    <name type="scientific">Thermohalobaculum xanthum</name>
    <dbReference type="NCBI Taxonomy" id="2753746"/>
    <lineage>
        <taxon>Bacteria</taxon>
        <taxon>Pseudomonadati</taxon>
        <taxon>Pseudomonadota</taxon>
        <taxon>Alphaproteobacteria</taxon>
        <taxon>Rhodobacterales</taxon>
        <taxon>Paracoccaceae</taxon>
        <taxon>Thermohalobaculum</taxon>
    </lineage>
</organism>
<keyword evidence="12 15" id="KW-1133">Transmembrane helix</keyword>
<evidence type="ECO:0000256" key="8">
    <source>
        <dbReference type="ARBA" id="ARBA00022692"/>
    </source>
</evidence>
<dbReference type="CDD" id="cd00075">
    <property type="entry name" value="HATPase"/>
    <property type="match status" value="1"/>
</dbReference>
<dbReference type="RefSeq" id="WP_200609624.1">
    <property type="nucleotide sequence ID" value="NZ_JAEHHL010000005.1"/>
</dbReference>
<evidence type="ECO:0000256" key="10">
    <source>
        <dbReference type="ARBA" id="ARBA00022777"/>
    </source>
</evidence>
<sequence length="446" mass="49366">MKRISATLKKFTPRSLFRRALMILVLPILLLQVVVAVLFIQRHYDGVTGQMATAVAREIRFVISQIENLPDVDAANEMLATIAIPLGFDFSLRPDDRVEPDAVRALYDVTGGVIEETLKDELRRPMALDLVTYPKHVDARISTTKGVLQVLIPRRRMNASNPHLLLVWMTTISVVLTTVAVIFLRNQVRPIRELATVASAFGRGRSLPFRPSGAEEVRRAGIAFVDMRNRIERQMQQRTRMLSGVSHDLRTPLTRMKLALAVIDPSPETAELSRDVSEMEHMLDAFLAFARGEAGELSSDTDPVELAEEIAEDARRRGRELALVAEVETPGERAVSLRRQAVKRCVVNLVENALAYGDTVSLGVRLGPKSVEFTVEDDGPGIPPDKREEVLRPFTRLDEARGQNIASGVGLGLSIALDIARSHGGSLSLDESRRLGGLRACVRLPR</sequence>
<evidence type="ECO:0000256" key="9">
    <source>
        <dbReference type="ARBA" id="ARBA00022741"/>
    </source>
</evidence>
<evidence type="ECO:0000256" key="3">
    <source>
        <dbReference type="ARBA" id="ARBA00012438"/>
    </source>
</evidence>
<evidence type="ECO:0000259" key="16">
    <source>
        <dbReference type="PROSITE" id="PS50109"/>
    </source>
</evidence>
<dbReference type="InterPro" id="IPR003660">
    <property type="entry name" value="HAMP_dom"/>
</dbReference>